<dbReference type="EMBL" id="CAJOBE010001336">
    <property type="protein sequence ID" value="CAF3735187.1"/>
    <property type="molecule type" value="Genomic_DNA"/>
</dbReference>
<evidence type="ECO:0000313" key="7">
    <source>
        <dbReference type="EMBL" id="CAF3615858.1"/>
    </source>
</evidence>
<dbReference type="EMBL" id="CAJOBD010001851">
    <property type="protein sequence ID" value="CAF3836181.1"/>
    <property type="molecule type" value="Genomic_DNA"/>
</dbReference>
<dbReference type="EMBL" id="CAJNOL010003216">
    <property type="protein sequence ID" value="CAF1552341.1"/>
    <property type="molecule type" value="Genomic_DNA"/>
</dbReference>
<dbReference type="EMBL" id="CAJNOT010000840">
    <property type="protein sequence ID" value="CAF1092163.1"/>
    <property type="molecule type" value="Genomic_DNA"/>
</dbReference>
<dbReference type="InterPro" id="IPR024161">
    <property type="entry name" value="Znf_nanos-typ"/>
</dbReference>
<evidence type="ECO:0000313" key="2">
    <source>
        <dbReference type="EMBL" id="CAF1092163.1"/>
    </source>
</evidence>
<protein>
    <recommendedName>
        <fullName evidence="1">Nanos-type domain-containing protein</fullName>
    </recommendedName>
</protein>
<dbReference type="EMBL" id="CAJNOU010002500">
    <property type="protein sequence ID" value="CAF1326439.1"/>
    <property type="molecule type" value="Genomic_DNA"/>
</dbReference>
<evidence type="ECO:0000313" key="3">
    <source>
        <dbReference type="EMBL" id="CAF1189413.1"/>
    </source>
</evidence>
<dbReference type="EMBL" id="CAJNOH010002104">
    <property type="protein sequence ID" value="CAF1272741.1"/>
    <property type="molecule type" value="Genomic_DNA"/>
</dbReference>
<dbReference type="EMBL" id="CAJNOO010001707">
    <property type="protein sequence ID" value="CAF1189413.1"/>
    <property type="molecule type" value="Genomic_DNA"/>
</dbReference>
<evidence type="ECO:0000313" key="10">
    <source>
        <dbReference type="Proteomes" id="UP000663870"/>
    </source>
</evidence>
<dbReference type="Proteomes" id="UP000663836">
    <property type="component" value="Unassembled WGS sequence"/>
</dbReference>
<dbReference type="Proteomes" id="UP000663864">
    <property type="component" value="Unassembled WGS sequence"/>
</dbReference>
<keyword evidence="10" id="KW-1185">Reference proteome</keyword>
<evidence type="ECO:0000313" key="4">
    <source>
        <dbReference type="EMBL" id="CAF1272741.1"/>
    </source>
</evidence>
<name>A0A818X7Q8_9BILA</name>
<comment type="caution">
    <text evidence="8">The sequence shown here is derived from an EMBL/GenBank/DDBJ whole genome shotgun (WGS) entry which is preliminary data.</text>
</comment>
<dbReference type="OrthoDB" id="10024195at2759"/>
<dbReference type="Proteomes" id="UP000663874">
    <property type="component" value="Unassembled WGS sequence"/>
</dbReference>
<dbReference type="Pfam" id="PF05741">
    <property type="entry name" value="zf-nanos"/>
    <property type="match status" value="1"/>
</dbReference>
<proteinExistence type="predicted"/>
<evidence type="ECO:0000313" key="8">
    <source>
        <dbReference type="EMBL" id="CAF3735187.1"/>
    </source>
</evidence>
<evidence type="ECO:0000259" key="1">
    <source>
        <dbReference type="Pfam" id="PF05741"/>
    </source>
</evidence>
<dbReference type="EMBL" id="CAJOAX010000570">
    <property type="protein sequence ID" value="CAF3615858.1"/>
    <property type="molecule type" value="Genomic_DNA"/>
</dbReference>
<evidence type="ECO:0000313" key="9">
    <source>
        <dbReference type="EMBL" id="CAF3836181.1"/>
    </source>
</evidence>
<dbReference type="Gene3D" id="4.10.60.30">
    <property type="entry name" value="Nanos, RNA-binding domain"/>
    <property type="match status" value="1"/>
</dbReference>
<accession>A0A818X7Q8</accession>
<dbReference type="Proteomes" id="UP000663823">
    <property type="component" value="Unassembled WGS sequence"/>
</dbReference>
<feature type="domain" description="Nanos-type" evidence="1">
    <location>
        <begin position="136"/>
        <end position="174"/>
    </location>
</feature>
<dbReference type="AlphaFoldDB" id="A0A818X7Q8"/>
<sequence>MYRYSPTNSKNLIKAASSFLMENSNIHSRETAFDPLNYEFDAETMVEPFTYFHNGPTESRRKVNEFSSSSSLTHFSWLPTHNSSVVSSPGESPQSYFSPVLNEQFNGIIQLKTHQNIPQQCQQQQQQQSVYPKTICRHCKSHNMPECLYTSHTMYDETGAIFCPVLKKCHCATCIRVTNPNIIRDDDSDDDNNIRLPMISNEYSHLHGTFPRQNSYRMINNNSF</sequence>
<evidence type="ECO:0000313" key="6">
    <source>
        <dbReference type="EMBL" id="CAF1552341.1"/>
    </source>
</evidence>
<evidence type="ECO:0000313" key="5">
    <source>
        <dbReference type="EMBL" id="CAF1326439.1"/>
    </source>
</evidence>
<organism evidence="8 11">
    <name type="scientific">Rotaria sordida</name>
    <dbReference type="NCBI Taxonomy" id="392033"/>
    <lineage>
        <taxon>Eukaryota</taxon>
        <taxon>Metazoa</taxon>
        <taxon>Spiralia</taxon>
        <taxon>Gnathifera</taxon>
        <taxon>Rotifera</taxon>
        <taxon>Eurotatoria</taxon>
        <taxon>Bdelloidea</taxon>
        <taxon>Philodinida</taxon>
        <taxon>Philodinidae</taxon>
        <taxon>Rotaria</taxon>
    </lineage>
</organism>
<dbReference type="Proteomes" id="UP000663870">
    <property type="component" value="Unassembled WGS sequence"/>
</dbReference>
<dbReference type="Proteomes" id="UP000663889">
    <property type="component" value="Unassembled WGS sequence"/>
</dbReference>
<dbReference type="InterPro" id="IPR038129">
    <property type="entry name" value="Nanos_sf"/>
</dbReference>
<dbReference type="Proteomes" id="UP000663882">
    <property type="component" value="Unassembled WGS sequence"/>
</dbReference>
<gene>
    <name evidence="8" type="ORF">FNK824_LOCUS11344</name>
    <name evidence="9" type="ORF">JBS370_LOCUS17365</name>
    <name evidence="6" type="ORF">JXQ802_LOCUS43730</name>
    <name evidence="7" type="ORF">OTI717_LOCUS7544</name>
    <name evidence="4" type="ORF">PYM288_LOCUS28468</name>
    <name evidence="3" type="ORF">RFH988_LOCUS23967</name>
    <name evidence="5" type="ORF">SEV965_LOCUS27590</name>
    <name evidence="2" type="ORF">ZHD862_LOCUS17152</name>
</gene>
<dbReference type="Proteomes" id="UP000663854">
    <property type="component" value="Unassembled WGS sequence"/>
</dbReference>
<reference evidence="8" key="1">
    <citation type="submission" date="2021-02" db="EMBL/GenBank/DDBJ databases">
        <authorList>
            <person name="Nowell W R."/>
        </authorList>
    </citation>
    <scope>NUCLEOTIDE SEQUENCE</scope>
</reference>
<evidence type="ECO:0000313" key="11">
    <source>
        <dbReference type="Proteomes" id="UP000663874"/>
    </source>
</evidence>